<dbReference type="AlphaFoldDB" id="A0A085WQV4"/>
<dbReference type="InterPro" id="IPR018376">
    <property type="entry name" value="Enoyl-CoA_hyd/isom_CS"/>
</dbReference>
<reference evidence="4 5" key="1">
    <citation type="submission" date="2014-04" db="EMBL/GenBank/DDBJ databases">
        <title>Genome assembly of Hyalangium minutum DSM 14724.</title>
        <authorList>
            <person name="Sharma G."/>
            <person name="Subramanian S."/>
        </authorList>
    </citation>
    <scope>NUCLEOTIDE SEQUENCE [LARGE SCALE GENOMIC DNA]</scope>
    <source>
        <strain evidence="4 5">DSM 14724</strain>
    </source>
</reference>
<name>A0A085WQV4_9BACT</name>
<comment type="caution">
    <text evidence="4">The sequence shown here is derived from an EMBL/GenBank/DDBJ whole genome shotgun (WGS) entry which is preliminary data.</text>
</comment>
<gene>
    <name evidence="4" type="ORF">DB31_5109</name>
</gene>
<dbReference type="PANTHER" id="PTHR11941:SF54">
    <property type="entry name" value="ENOYL-COA HYDRATASE, MITOCHONDRIAL"/>
    <property type="match status" value="1"/>
</dbReference>
<dbReference type="InterPro" id="IPR029045">
    <property type="entry name" value="ClpP/crotonase-like_dom_sf"/>
</dbReference>
<dbReference type="OrthoDB" id="5365311at2"/>
<dbReference type="PANTHER" id="PTHR11941">
    <property type="entry name" value="ENOYL-COA HYDRATASE-RELATED"/>
    <property type="match status" value="1"/>
</dbReference>
<keyword evidence="2" id="KW-0456">Lyase</keyword>
<dbReference type="FunFam" id="1.10.12.10:FF:000001">
    <property type="entry name" value="Probable enoyl-CoA hydratase, mitochondrial"/>
    <property type="match status" value="1"/>
</dbReference>
<evidence type="ECO:0000256" key="2">
    <source>
        <dbReference type="ARBA" id="ARBA00023239"/>
    </source>
</evidence>
<evidence type="ECO:0000256" key="3">
    <source>
        <dbReference type="RuleBase" id="RU003707"/>
    </source>
</evidence>
<dbReference type="STRING" id="394096.DB31_5109"/>
<dbReference type="SUPFAM" id="SSF52096">
    <property type="entry name" value="ClpP/crotonase"/>
    <property type="match status" value="1"/>
</dbReference>
<evidence type="ECO:0000313" key="4">
    <source>
        <dbReference type="EMBL" id="KFE70067.1"/>
    </source>
</evidence>
<dbReference type="RefSeq" id="WP_044184667.1">
    <property type="nucleotide sequence ID" value="NZ_JMCB01000003.1"/>
</dbReference>
<proteinExistence type="inferred from homology"/>
<dbReference type="GO" id="GO:0006635">
    <property type="term" value="P:fatty acid beta-oxidation"/>
    <property type="evidence" value="ECO:0007669"/>
    <property type="project" value="TreeGrafter"/>
</dbReference>
<dbReference type="PROSITE" id="PS00166">
    <property type="entry name" value="ENOYL_COA_HYDRATASE"/>
    <property type="match status" value="1"/>
</dbReference>
<dbReference type="FunFam" id="3.90.226.10:FF:000009">
    <property type="entry name" value="Carnitinyl-CoA dehydratase"/>
    <property type="match status" value="1"/>
</dbReference>
<dbReference type="Gene3D" id="1.10.12.10">
    <property type="entry name" value="Lyase 2-enoyl-coa Hydratase, Chain A, domain 2"/>
    <property type="match status" value="1"/>
</dbReference>
<comment type="similarity">
    <text evidence="1 3">Belongs to the enoyl-CoA hydratase/isomerase family.</text>
</comment>
<organism evidence="4 5">
    <name type="scientific">Hyalangium minutum</name>
    <dbReference type="NCBI Taxonomy" id="394096"/>
    <lineage>
        <taxon>Bacteria</taxon>
        <taxon>Pseudomonadati</taxon>
        <taxon>Myxococcota</taxon>
        <taxon>Myxococcia</taxon>
        <taxon>Myxococcales</taxon>
        <taxon>Cystobacterineae</taxon>
        <taxon>Archangiaceae</taxon>
        <taxon>Hyalangium</taxon>
    </lineage>
</organism>
<dbReference type="Pfam" id="PF00378">
    <property type="entry name" value="ECH_1"/>
    <property type="match status" value="1"/>
</dbReference>
<evidence type="ECO:0000313" key="5">
    <source>
        <dbReference type="Proteomes" id="UP000028725"/>
    </source>
</evidence>
<protein>
    <submittedName>
        <fullName evidence="4">3-hydroxybutyryl-CoA dehydratase</fullName>
    </submittedName>
</protein>
<dbReference type="CDD" id="cd06558">
    <property type="entry name" value="crotonase-like"/>
    <property type="match status" value="1"/>
</dbReference>
<keyword evidence="5" id="KW-1185">Reference proteome</keyword>
<accession>A0A085WQV4</accession>
<dbReference type="EMBL" id="JMCB01000003">
    <property type="protein sequence ID" value="KFE70067.1"/>
    <property type="molecule type" value="Genomic_DNA"/>
</dbReference>
<evidence type="ECO:0000256" key="1">
    <source>
        <dbReference type="ARBA" id="ARBA00005254"/>
    </source>
</evidence>
<dbReference type="InterPro" id="IPR001753">
    <property type="entry name" value="Enoyl-CoA_hydra/iso"/>
</dbReference>
<dbReference type="Gene3D" id="3.90.226.10">
    <property type="entry name" value="2-enoyl-CoA Hydratase, Chain A, domain 1"/>
    <property type="match status" value="1"/>
</dbReference>
<dbReference type="InterPro" id="IPR014748">
    <property type="entry name" value="Enoyl-CoA_hydra_C"/>
</dbReference>
<dbReference type="PATRIC" id="fig|394096.3.peg.1591"/>
<dbReference type="GO" id="GO:0016836">
    <property type="term" value="F:hydro-lyase activity"/>
    <property type="evidence" value="ECO:0007669"/>
    <property type="project" value="UniProtKB-ARBA"/>
</dbReference>
<dbReference type="Proteomes" id="UP000028725">
    <property type="component" value="Unassembled WGS sequence"/>
</dbReference>
<sequence>MAYENIKLETQGPISTLTIDRPKALNALNSKTLQEIESALQSLGPDTRVLIVTGGGEKAFVAGADISEMSSISAAQAREFAALGHRVFLALESLPFPTIAAVNGFALGGGCELALACDLIYASEKAKMGLPEVSLGVIPGFGGTQRLARLVGKMRAKELIFSGSHVTAAQAKEYGMVLDVLPPEKLMEHCQGVAAKILKNGPLAISQAKRVIEFGADQDLRAANELERQGFAVLFGSEDQREGMKAFLEKRPASFMGK</sequence>